<feature type="compositionally biased region" description="Polar residues" evidence="2">
    <location>
        <begin position="416"/>
        <end position="436"/>
    </location>
</feature>
<dbReference type="InterPro" id="IPR004365">
    <property type="entry name" value="NA-bd_OB_tRNA"/>
</dbReference>
<dbReference type="GO" id="GO:0003677">
    <property type="term" value="F:DNA binding"/>
    <property type="evidence" value="ECO:0007669"/>
    <property type="project" value="UniProtKB-KW"/>
</dbReference>
<dbReference type="EMBL" id="REFY01000006">
    <property type="protein sequence ID" value="RQG86924.1"/>
    <property type="molecule type" value="Genomic_DNA"/>
</dbReference>
<feature type="region of interest" description="Disordered" evidence="2">
    <location>
        <begin position="369"/>
        <end position="438"/>
    </location>
</feature>
<dbReference type="PANTHER" id="PTHR13356:SF10">
    <property type="entry name" value="REPLICATION FACTOR-A PROTEIN 1"/>
    <property type="match status" value="1"/>
</dbReference>
<accession>A0A3N6LI23</accession>
<evidence type="ECO:0000256" key="1">
    <source>
        <dbReference type="ARBA" id="ARBA00023125"/>
    </source>
</evidence>
<dbReference type="AlphaFoldDB" id="A0A3N6LI23"/>
<evidence type="ECO:0000313" key="4">
    <source>
        <dbReference type="EMBL" id="RQG86924.1"/>
    </source>
</evidence>
<dbReference type="Gene3D" id="2.40.50.140">
    <property type="entry name" value="Nucleic acid-binding proteins"/>
    <property type="match status" value="3"/>
</dbReference>
<name>A0A3N6LI23_9EURY</name>
<protein>
    <submittedName>
        <fullName evidence="4">Single-stranded DNA binding protein</fullName>
    </submittedName>
</protein>
<dbReference type="InterPro" id="IPR012340">
    <property type="entry name" value="NA-bd_OB-fold"/>
</dbReference>
<reference evidence="4 5" key="1">
    <citation type="submission" date="2018-10" db="EMBL/GenBank/DDBJ databases">
        <title>Natrarchaeobius chitinivorans gen. nov., sp. nov., and Natrarchaeobius haloalkaliphilus sp. nov., alkaliphilic, chitin-utilizing haloarchaea from hypersaline alkaline lakes.</title>
        <authorList>
            <person name="Sorokin D.Y."/>
            <person name="Elcheninov A.G."/>
            <person name="Kostrikina N.A."/>
            <person name="Bale N.J."/>
            <person name="Sinninghe Damste J.S."/>
            <person name="Khijniak T.V."/>
            <person name="Kublanov I.V."/>
            <person name="Toshchakov S.V."/>
        </authorList>
    </citation>
    <scope>NUCLEOTIDE SEQUENCE [LARGE SCALE GENOMIC DNA]</scope>
    <source>
        <strain evidence="4 5">AArcht-Sl</strain>
    </source>
</reference>
<keyword evidence="1" id="KW-0238">DNA-binding</keyword>
<dbReference type="Pfam" id="PF01336">
    <property type="entry name" value="tRNA_anti-codon"/>
    <property type="match status" value="2"/>
</dbReference>
<evidence type="ECO:0000259" key="3">
    <source>
        <dbReference type="Pfam" id="PF01336"/>
    </source>
</evidence>
<dbReference type="InterPro" id="IPR051231">
    <property type="entry name" value="SOSS-B"/>
</dbReference>
<dbReference type="SUPFAM" id="SSF50249">
    <property type="entry name" value="Nucleic acid-binding proteins"/>
    <property type="match status" value="3"/>
</dbReference>
<dbReference type="RefSeq" id="WP_124179322.1">
    <property type="nucleotide sequence ID" value="NZ_REFY01000006.1"/>
</dbReference>
<keyword evidence="5" id="KW-1185">Reference proteome</keyword>
<feature type="domain" description="OB" evidence="3">
    <location>
        <begin position="76"/>
        <end position="148"/>
    </location>
</feature>
<dbReference type="Proteomes" id="UP000273828">
    <property type="component" value="Unassembled WGS sequence"/>
</dbReference>
<dbReference type="GO" id="GO:0010212">
    <property type="term" value="P:response to ionizing radiation"/>
    <property type="evidence" value="ECO:0007669"/>
    <property type="project" value="TreeGrafter"/>
</dbReference>
<dbReference type="OrthoDB" id="6262at2157"/>
<sequence>MSDIEGVYEDLEADVSLEEFREAVEAKVEQMGGLADEETAAMLVAHEVGESEVGGIADIEPGMEEAKFVAKVVSIGEIRTFERDGEDEDGRVANVEVADETGSVRAAFWDDHARAAVEELEEGDVLRIKGRPKEGFSGVEVSVDDVEPDAETEIEVQISDTYTVESLSLGLSNVNLVGLVLDTGTVRTFDRDDGSEGRVANLVLGDSTGRIRVTLWDDQADLATEFDPDTTVEVVDGYVKERDGNLELHVGNRGTLEEVDEDVEYVPESTPIEDVEIGQTVDLAGVVRSADPKRTFDRDDGSEGQVRNVRIQDATDDIRVALWGEKADIDLGPGDEVALGDVEIQDGWQDDFEASAGWQSTITILESEAASADGTESDDSDENTGLSAFSGGGDDDPADSATETTAETDSGDAVASSETQDAGGETQESGGATDPTTGEELEFTGVVVQAGDPVVLDDGETTMSVDTDADVGLGEEITVRGVVHDGRLEASDVF</sequence>
<organism evidence="4 5">
    <name type="scientific">Natrarchaeobius halalkaliphilus</name>
    <dbReference type="NCBI Taxonomy" id="1679091"/>
    <lineage>
        <taxon>Archaea</taxon>
        <taxon>Methanobacteriati</taxon>
        <taxon>Methanobacteriota</taxon>
        <taxon>Stenosarchaea group</taxon>
        <taxon>Halobacteria</taxon>
        <taxon>Halobacteriales</taxon>
        <taxon>Natrialbaceae</taxon>
        <taxon>Natrarchaeobius</taxon>
    </lineage>
</organism>
<proteinExistence type="predicted"/>
<dbReference type="GO" id="GO:0000724">
    <property type="term" value="P:double-strand break repair via homologous recombination"/>
    <property type="evidence" value="ECO:0007669"/>
    <property type="project" value="TreeGrafter"/>
</dbReference>
<dbReference type="PANTHER" id="PTHR13356">
    <property type="entry name" value="OB FOLD NUCLEIC ACID BINDING PROTEIN-RELATED"/>
    <property type="match status" value="1"/>
</dbReference>
<comment type="caution">
    <text evidence="4">The sequence shown here is derived from an EMBL/GenBank/DDBJ whole genome shotgun (WGS) entry which is preliminary data.</text>
</comment>
<evidence type="ECO:0000313" key="5">
    <source>
        <dbReference type="Proteomes" id="UP000273828"/>
    </source>
</evidence>
<gene>
    <name evidence="4" type="ORF">EA462_14790</name>
</gene>
<evidence type="ECO:0000256" key="2">
    <source>
        <dbReference type="SAM" id="MobiDB-lite"/>
    </source>
</evidence>
<feature type="compositionally biased region" description="Low complexity" evidence="2">
    <location>
        <begin position="399"/>
        <end position="413"/>
    </location>
</feature>
<feature type="domain" description="OB" evidence="3">
    <location>
        <begin position="184"/>
        <end position="250"/>
    </location>
</feature>
<dbReference type="NCBIfam" id="NF005551">
    <property type="entry name" value="PRK07211.1"/>
    <property type="match status" value="1"/>
</dbReference>
<dbReference type="CDD" id="cd04491">
    <property type="entry name" value="SoSSB_OBF"/>
    <property type="match status" value="3"/>
</dbReference>